<organism evidence="3 4">
    <name type="scientific">Dorea acetigenes</name>
    <dbReference type="NCBI Taxonomy" id="2981787"/>
    <lineage>
        <taxon>Bacteria</taxon>
        <taxon>Bacillati</taxon>
        <taxon>Bacillota</taxon>
        <taxon>Clostridia</taxon>
        <taxon>Lachnospirales</taxon>
        <taxon>Lachnospiraceae</taxon>
        <taxon>Dorea</taxon>
    </lineage>
</organism>
<dbReference type="InterPro" id="IPR001119">
    <property type="entry name" value="SLH_dom"/>
</dbReference>
<feature type="domain" description="SLH" evidence="2">
    <location>
        <begin position="1"/>
        <end position="57"/>
    </location>
</feature>
<name>A0ABT2RNR6_9FIRM</name>
<dbReference type="RefSeq" id="WP_262575427.1">
    <property type="nucleotide sequence ID" value="NZ_JAOQJU010000012.1"/>
</dbReference>
<dbReference type="EMBL" id="JAOQJU010000012">
    <property type="protein sequence ID" value="MCU6687020.1"/>
    <property type="molecule type" value="Genomic_DNA"/>
</dbReference>
<evidence type="ECO:0000313" key="3">
    <source>
        <dbReference type="EMBL" id="MCU6687020.1"/>
    </source>
</evidence>
<accession>A0ABT2RNR6</accession>
<sequence>MRGEARRLESIILCAVDGLMTGLNDTTFGPGQSLARAQFAVILHRMNNTPEVAYTTKFPDVPDGMWFTNAILWAMRLLPAKITARELTRRAMLPAQNVQRLL</sequence>
<comment type="caution">
    <text evidence="3">The sequence shown here is derived from an EMBL/GenBank/DDBJ whole genome shotgun (WGS) entry which is preliminary data.</text>
</comment>
<keyword evidence="1" id="KW-0677">Repeat</keyword>
<proteinExistence type="predicted"/>
<gene>
    <name evidence="3" type="ORF">OCV99_10745</name>
</gene>
<evidence type="ECO:0000313" key="4">
    <source>
        <dbReference type="Proteomes" id="UP001652431"/>
    </source>
</evidence>
<reference evidence="3 4" key="1">
    <citation type="journal article" date="2021" name="ISME Commun">
        <title>Automated analysis of genomic sequences facilitates high-throughput and comprehensive description of bacteria.</title>
        <authorList>
            <person name="Hitch T.C.A."/>
        </authorList>
    </citation>
    <scope>NUCLEOTIDE SEQUENCE [LARGE SCALE GENOMIC DNA]</scope>
    <source>
        <strain evidence="3 4">Sanger_03</strain>
    </source>
</reference>
<dbReference type="PROSITE" id="PS51272">
    <property type="entry name" value="SLH"/>
    <property type="match status" value="1"/>
</dbReference>
<protein>
    <submittedName>
        <fullName evidence="3">S-layer homology domain-containing protein</fullName>
    </submittedName>
</protein>
<dbReference type="Proteomes" id="UP001652431">
    <property type="component" value="Unassembled WGS sequence"/>
</dbReference>
<keyword evidence="4" id="KW-1185">Reference proteome</keyword>
<evidence type="ECO:0000256" key="1">
    <source>
        <dbReference type="ARBA" id="ARBA00022737"/>
    </source>
</evidence>
<evidence type="ECO:0000259" key="2">
    <source>
        <dbReference type="PROSITE" id="PS51272"/>
    </source>
</evidence>